<evidence type="ECO:0000313" key="3">
    <source>
        <dbReference type="EMBL" id="CUV02284.1"/>
    </source>
</evidence>
<gene>
    <name evidence="3" type="ORF">MGWOODY_Clf2430</name>
</gene>
<accession>A0A160V8H6</accession>
<feature type="domain" description="Thioesterase" evidence="2">
    <location>
        <begin position="56"/>
        <end position="135"/>
    </location>
</feature>
<keyword evidence="1" id="KW-0378">Hydrolase</keyword>
<dbReference type="EMBL" id="FAXA01000218">
    <property type="protein sequence ID" value="CUV02284.1"/>
    <property type="molecule type" value="Genomic_DNA"/>
</dbReference>
<dbReference type="GO" id="GO:0016787">
    <property type="term" value="F:hydrolase activity"/>
    <property type="evidence" value="ECO:0007669"/>
    <property type="project" value="UniProtKB-KW"/>
</dbReference>
<sequence length="148" mass="15782">MEKWPTDLTPETLAQWVEQHFNGTLMGHLGMQVIEVSKERAVVELPIHRGLMTPSGHIHAGSMVSLADTSATFAAMAALGQAITLEEMPVAVSISTQIISNVKDGTLRSESVVAHPGRTLVAVTTRITADGGKLLALVNSTHFVRSSD</sequence>
<protein>
    <submittedName>
        <fullName evidence="3">Phenylacetic acid degradation protein PaaD, thioesterase</fullName>
    </submittedName>
</protein>
<reference evidence="3" key="1">
    <citation type="submission" date="2015-10" db="EMBL/GenBank/DDBJ databases">
        <authorList>
            <person name="Gilbert D.G."/>
        </authorList>
    </citation>
    <scope>NUCLEOTIDE SEQUENCE</scope>
</reference>
<dbReference type="CDD" id="cd03443">
    <property type="entry name" value="PaaI_thioesterase"/>
    <property type="match status" value="1"/>
</dbReference>
<evidence type="ECO:0000259" key="2">
    <source>
        <dbReference type="Pfam" id="PF03061"/>
    </source>
</evidence>
<name>A0A160V8H6_9ZZZZ</name>
<dbReference type="InterPro" id="IPR003736">
    <property type="entry name" value="PAAI_dom"/>
</dbReference>
<proteinExistence type="predicted"/>
<dbReference type="Gene3D" id="3.10.129.10">
    <property type="entry name" value="Hotdog Thioesterase"/>
    <property type="match status" value="1"/>
</dbReference>
<dbReference type="NCBIfam" id="TIGR00369">
    <property type="entry name" value="unchar_dom_1"/>
    <property type="match status" value="1"/>
</dbReference>
<dbReference type="Pfam" id="PF03061">
    <property type="entry name" value="4HBT"/>
    <property type="match status" value="1"/>
</dbReference>
<organism evidence="3">
    <name type="scientific">hydrothermal vent metagenome</name>
    <dbReference type="NCBI Taxonomy" id="652676"/>
    <lineage>
        <taxon>unclassified sequences</taxon>
        <taxon>metagenomes</taxon>
        <taxon>ecological metagenomes</taxon>
    </lineage>
</organism>
<dbReference type="InterPro" id="IPR006683">
    <property type="entry name" value="Thioestr_dom"/>
</dbReference>
<dbReference type="AlphaFoldDB" id="A0A160V8H6"/>
<dbReference type="SUPFAM" id="SSF54637">
    <property type="entry name" value="Thioesterase/thiol ester dehydrase-isomerase"/>
    <property type="match status" value="1"/>
</dbReference>
<evidence type="ECO:0000256" key="1">
    <source>
        <dbReference type="ARBA" id="ARBA00022801"/>
    </source>
</evidence>
<dbReference type="InterPro" id="IPR029069">
    <property type="entry name" value="HotDog_dom_sf"/>
</dbReference>